<organism evidence="2 3">
    <name type="scientific">Mucilaginibacter polytrichastri</name>
    <dbReference type="NCBI Taxonomy" id="1302689"/>
    <lineage>
        <taxon>Bacteria</taxon>
        <taxon>Pseudomonadati</taxon>
        <taxon>Bacteroidota</taxon>
        <taxon>Sphingobacteriia</taxon>
        <taxon>Sphingobacteriales</taxon>
        <taxon>Sphingobacteriaceae</taxon>
        <taxon>Mucilaginibacter</taxon>
    </lineage>
</organism>
<proteinExistence type="predicted"/>
<name>A0A1Q6A134_9SPHI</name>
<dbReference type="RefSeq" id="WP_074490268.1">
    <property type="nucleotide sequence ID" value="NZ_FPAM01000016.1"/>
</dbReference>
<dbReference type="PANTHER" id="PTHR42663:SF6">
    <property type="entry name" value="HYDROLASE C777.06C-RELATED"/>
    <property type="match status" value="1"/>
</dbReference>
<dbReference type="EMBL" id="MPPL01000001">
    <property type="protein sequence ID" value="OKS87691.1"/>
    <property type="molecule type" value="Genomic_DNA"/>
</dbReference>
<dbReference type="GO" id="GO:0016740">
    <property type="term" value="F:transferase activity"/>
    <property type="evidence" value="ECO:0007669"/>
    <property type="project" value="UniProtKB-KW"/>
</dbReference>
<sequence>MTITFLGTGTSQGVPVIACCCEVCTSTDKHDKRLRSSILVEGDGKVIIIDTGPDFRYQMLRAGVMHLDAVVFTHEHKDHIAGLDDIRAFNFKQQAAIDVYANERVQTALKREFYYIFSDFKYPGIPQVNLHNIDKEAFNIGDVVLTPVEVMHYKLPVLGFRIKDFTYITDAKTISDFEKEKIKGSKILVINALQRQSHISHFTLEEAIAFAQEIGAEQTYFTHISHRLGKHADVSAELPANIYLAYDGLQITI</sequence>
<reference evidence="2 3" key="1">
    <citation type="submission" date="2016-11" db="EMBL/GenBank/DDBJ databases">
        <title>Whole Genome Sequencing of Mucilaginibacter polytrichastri RG4-7(T) isolated from the moss sample.</title>
        <authorList>
            <person name="Li Y."/>
        </authorList>
    </citation>
    <scope>NUCLEOTIDE SEQUENCE [LARGE SCALE GENOMIC DNA]</scope>
    <source>
        <strain evidence="2 3">RG4-7</strain>
    </source>
</reference>
<comment type="caution">
    <text evidence="2">The sequence shown here is derived from an EMBL/GenBank/DDBJ whole genome shotgun (WGS) entry which is preliminary data.</text>
</comment>
<keyword evidence="2" id="KW-0808">Transferase</keyword>
<dbReference type="CDD" id="cd16279">
    <property type="entry name" value="metallo-hydrolase-like_MBL-fold"/>
    <property type="match status" value="1"/>
</dbReference>
<dbReference type="Pfam" id="PF12706">
    <property type="entry name" value="Lactamase_B_2"/>
    <property type="match status" value="1"/>
</dbReference>
<dbReference type="InterPro" id="IPR001279">
    <property type="entry name" value="Metallo-B-lactamas"/>
</dbReference>
<dbReference type="SUPFAM" id="SSF56281">
    <property type="entry name" value="Metallo-hydrolase/oxidoreductase"/>
    <property type="match status" value="1"/>
</dbReference>
<dbReference type="OrthoDB" id="9781189at2"/>
<dbReference type="SMART" id="SM00849">
    <property type="entry name" value="Lactamase_B"/>
    <property type="match status" value="1"/>
</dbReference>
<dbReference type="InterPro" id="IPR036866">
    <property type="entry name" value="RibonucZ/Hydroxyglut_hydro"/>
</dbReference>
<gene>
    <name evidence="2" type="ORF">RG47T_3153</name>
</gene>
<evidence type="ECO:0000259" key="1">
    <source>
        <dbReference type="SMART" id="SM00849"/>
    </source>
</evidence>
<evidence type="ECO:0000313" key="3">
    <source>
        <dbReference type="Proteomes" id="UP000186720"/>
    </source>
</evidence>
<accession>A0A1Q6A134</accession>
<feature type="domain" description="Metallo-beta-lactamase" evidence="1">
    <location>
        <begin position="34"/>
        <end position="223"/>
    </location>
</feature>
<dbReference type="Proteomes" id="UP000186720">
    <property type="component" value="Unassembled WGS sequence"/>
</dbReference>
<keyword evidence="3" id="KW-1185">Reference proteome</keyword>
<dbReference type="STRING" id="1302689.RG47T_3153"/>
<dbReference type="PANTHER" id="PTHR42663">
    <property type="entry name" value="HYDROLASE C777.06C-RELATED-RELATED"/>
    <property type="match status" value="1"/>
</dbReference>
<dbReference type="AlphaFoldDB" id="A0A1Q6A134"/>
<dbReference type="Gene3D" id="3.60.15.10">
    <property type="entry name" value="Ribonuclease Z/Hydroxyacylglutathione hydrolase-like"/>
    <property type="match status" value="1"/>
</dbReference>
<protein>
    <submittedName>
        <fullName evidence="2">Octanoyltransferase</fullName>
    </submittedName>
</protein>
<evidence type="ECO:0000313" key="2">
    <source>
        <dbReference type="EMBL" id="OKS87691.1"/>
    </source>
</evidence>